<organism evidence="2 3">
    <name type="scientific">Solanum verrucosum</name>
    <dbReference type="NCBI Taxonomy" id="315347"/>
    <lineage>
        <taxon>Eukaryota</taxon>
        <taxon>Viridiplantae</taxon>
        <taxon>Streptophyta</taxon>
        <taxon>Embryophyta</taxon>
        <taxon>Tracheophyta</taxon>
        <taxon>Spermatophyta</taxon>
        <taxon>Magnoliopsida</taxon>
        <taxon>eudicotyledons</taxon>
        <taxon>Gunneridae</taxon>
        <taxon>Pentapetalae</taxon>
        <taxon>asterids</taxon>
        <taxon>lamiids</taxon>
        <taxon>Solanales</taxon>
        <taxon>Solanaceae</taxon>
        <taxon>Solanoideae</taxon>
        <taxon>Solaneae</taxon>
        <taxon>Solanum</taxon>
    </lineage>
</organism>
<dbReference type="PANTHER" id="PTHR33144">
    <property type="entry name" value="OS10G0409366 PROTEIN-RELATED"/>
    <property type="match status" value="1"/>
</dbReference>
<name>A0AAF0T8G3_SOLVR</name>
<feature type="compositionally biased region" description="Polar residues" evidence="1">
    <location>
        <begin position="18"/>
        <end position="31"/>
    </location>
</feature>
<dbReference type="PANTHER" id="PTHR33144:SF47">
    <property type="entry name" value="LEUCINE-RICH REPEAT RESISTANCE PROTEIN"/>
    <property type="match status" value="1"/>
</dbReference>
<dbReference type="Proteomes" id="UP001234989">
    <property type="component" value="Chromosome 1"/>
</dbReference>
<evidence type="ECO:0000256" key="1">
    <source>
        <dbReference type="SAM" id="MobiDB-lite"/>
    </source>
</evidence>
<gene>
    <name evidence="2" type="ORF">MTR67_002481</name>
</gene>
<proteinExistence type="predicted"/>
<keyword evidence="3" id="KW-1185">Reference proteome</keyword>
<accession>A0AAF0T8G3</accession>
<evidence type="ECO:0000313" key="3">
    <source>
        <dbReference type="Proteomes" id="UP001234989"/>
    </source>
</evidence>
<reference evidence="2" key="1">
    <citation type="submission" date="2023-08" db="EMBL/GenBank/DDBJ databases">
        <title>A de novo genome assembly of Solanum verrucosum Schlechtendal, a Mexican diploid species geographically isolated from the other diploid A-genome species in potato relatives.</title>
        <authorList>
            <person name="Hosaka K."/>
        </authorList>
    </citation>
    <scope>NUCLEOTIDE SEQUENCE</scope>
    <source>
        <tissue evidence="2">Young leaves</tissue>
    </source>
</reference>
<evidence type="ECO:0000313" key="2">
    <source>
        <dbReference type="EMBL" id="WMV09096.1"/>
    </source>
</evidence>
<sequence length="225" mass="26127">MARKRQRNSIQGEVLYNSLEQQEQQMGSASMPQPPQNWPRNEKEVHPDNISRNDSHNLENLPDFSESGEQSKRSRGPTMMHSGWEKDGGILHVELNDLGQPIGPEGCRLSSKLGVLARNDILAPLNHKDWRLLPDLYKKKIWTDIKRILMMSVGSKWREWKHEEKSSGYDSYTNDVERLANRPDRVEEDQWRALVHYWSSTNAKVFSHHQSSSDMTWSLDYSLMG</sequence>
<dbReference type="EMBL" id="CP133612">
    <property type="protein sequence ID" value="WMV09096.1"/>
    <property type="molecule type" value="Genomic_DNA"/>
</dbReference>
<feature type="compositionally biased region" description="Basic and acidic residues" evidence="1">
    <location>
        <begin position="40"/>
        <end position="57"/>
    </location>
</feature>
<protein>
    <submittedName>
        <fullName evidence="2">Uncharacterized protein</fullName>
    </submittedName>
</protein>
<dbReference type="AlphaFoldDB" id="A0AAF0T8G3"/>
<feature type="region of interest" description="Disordered" evidence="1">
    <location>
        <begin position="1"/>
        <end position="82"/>
    </location>
</feature>